<dbReference type="SUPFAM" id="SSF48452">
    <property type="entry name" value="TPR-like"/>
    <property type="match status" value="1"/>
</dbReference>
<dbReference type="Pfam" id="PF13424">
    <property type="entry name" value="TPR_12"/>
    <property type="match status" value="1"/>
</dbReference>
<keyword evidence="2" id="KW-1185">Reference proteome</keyword>
<dbReference type="InterPro" id="IPR011990">
    <property type="entry name" value="TPR-like_helical_dom_sf"/>
</dbReference>
<sequence length="184" mass="20240">MSSEGIMALMQANTRAVEFSNRAFQAVRLSDHQTAVSLHRQALALKLKAYPETSVQAALTFNGLGESLIALGEFLAAEEVLSKALRVYDYEEYGGLGQGPRFDAAVARENMAQVREAQGRFADAVELRKRGKTRGQICCPNMQRAGCFFCRASNHALDVRAYFTALLCVRPRIGPDIKGPAERK</sequence>
<proteinExistence type="predicted"/>
<reference evidence="1 2" key="1">
    <citation type="journal article" date="2016" name="Mol. Biol. Evol.">
        <title>Comparative Genomics of Early-Diverging Mushroom-Forming Fungi Provides Insights into the Origins of Lignocellulose Decay Capabilities.</title>
        <authorList>
            <person name="Nagy L.G."/>
            <person name="Riley R."/>
            <person name="Tritt A."/>
            <person name="Adam C."/>
            <person name="Daum C."/>
            <person name="Floudas D."/>
            <person name="Sun H."/>
            <person name="Yadav J.S."/>
            <person name="Pangilinan J."/>
            <person name="Larsson K.H."/>
            <person name="Matsuura K."/>
            <person name="Barry K."/>
            <person name="Labutti K."/>
            <person name="Kuo R."/>
            <person name="Ohm R.A."/>
            <person name="Bhattacharya S.S."/>
            <person name="Shirouzu T."/>
            <person name="Yoshinaga Y."/>
            <person name="Martin F.M."/>
            <person name="Grigoriev I.V."/>
            <person name="Hibbett D.S."/>
        </authorList>
    </citation>
    <scope>NUCLEOTIDE SEQUENCE [LARGE SCALE GENOMIC DNA]</scope>
    <source>
        <strain evidence="1 2">HHB9708</strain>
    </source>
</reference>
<gene>
    <name evidence="1" type="ORF">SISNIDRAFT_486504</name>
</gene>
<name>A0A164TLP9_9AGAM</name>
<protein>
    <recommendedName>
        <fullName evidence="3">TPR-like protein</fullName>
    </recommendedName>
</protein>
<evidence type="ECO:0008006" key="3">
    <source>
        <dbReference type="Google" id="ProtNLM"/>
    </source>
</evidence>
<accession>A0A164TLP9</accession>
<dbReference type="EMBL" id="KV419410">
    <property type="protein sequence ID" value="KZS92476.1"/>
    <property type="molecule type" value="Genomic_DNA"/>
</dbReference>
<dbReference type="AlphaFoldDB" id="A0A164TLP9"/>
<evidence type="ECO:0000313" key="1">
    <source>
        <dbReference type="EMBL" id="KZS92476.1"/>
    </source>
</evidence>
<dbReference type="Gene3D" id="1.25.40.10">
    <property type="entry name" value="Tetratricopeptide repeat domain"/>
    <property type="match status" value="1"/>
</dbReference>
<dbReference type="Proteomes" id="UP000076722">
    <property type="component" value="Unassembled WGS sequence"/>
</dbReference>
<evidence type="ECO:0000313" key="2">
    <source>
        <dbReference type="Proteomes" id="UP000076722"/>
    </source>
</evidence>
<organism evidence="1 2">
    <name type="scientific">Sistotremastrum niveocremeum HHB9708</name>
    <dbReference type="NCBI Taxonomy" id="1314777"/>
    <lineage>
        <taxon>Eukaryota</taxon>
        <taxon>Fungi</taxon>
        <taxon>Dikarya</taxon>
        <taxon>Basidiomycota</taxon>
        <taxon>Agaricomycotina</taxon>
        <taxon>Agaricomycetes</taxon>
        <taxon>Sistotremastrales</taxon>
        <taxon>Sistotremastraceae</taxon>
        <taxon>Sertulicium</taxon>
        <taxon>Sertulicium niveocremeum</taxon>
    </lineage>
</organism>
<dbReference type="OrthoDB" id="5231159at2759"/>
<dbReference type="STRING" id="1314777.A0A164TLP9"/>